<comment type="caution">
    <text evidence="1">The sequence shown here is derived from an EMBL/GenBank/DDBJ whole genome shotgun (WGS) entry which is preliminary data.</text>
</comment>
<organism evidence="1 2">
    <name type="scientific">Brassica carinata</name>
    <name type="common">Ethiopian mustard</name>
    <name type="synonym">Abyssinian cabbage</name>
    <dbReference type="NCBI Taxonomy" id="52824"/>
    <lineage>
        <taxon>Eukaryota</taxon>
        <taxon>Viridiplantae</taxon>
        <taxon>Streptophyta</taxon>
        <taxon>Embryophyta</taxon>
        <taxon>Tracheophyta</taxon>
        <taxon>Spermatophyta</taxon>
        <taxon>Magnoliopsida</taxon>
        <taxon>eudicotyledons</taxon>
        <taxon>Gunneridae</taxon>
        <taxon>Pentapetalae</taxon>
        <taxon>rosids</taxon>
        <taxon>malvids</taxon>
        <taxon>Brassicales</taxon>
        <taxon>Brassicaceae</taxon>
        <taxon>Brassiceae</taxon>
        <taxon>Brassica</taxon>
    </lineage>
</organism>
<reference evidence="1 2" key="1">
    <citation type="submission" date="2020-02" db="EMBL/GenBank/DDBJ databases">
        <authorList>
            <person name="Ma Q."/>
            <person name="Huang Y."/>
            <person name="Song X."/>
            <person name="Pei D."/>
        </authorList>
    </citation>
    <scope>NUCLEOTIDE SEQUENCE [LARGE SCALE GENOMIC DNA]</scope>
    <source>
        <strain evidence="1">Sxm20200214</strain>
        <tissue evidence="1">Leaf</tissue>
    </source>
</reference>
<dbReference type="Proteomes" id="UP000886595">
    <property type="component" value="Unassembled WGS sequence"/>
</dbReference>
<accession>A0A8X7TF57</accession>
<proteinExistence type="predicted"/>
<keyword evidence="2" id="KW-1185">Reference proteome</keyword>
<protein>
    <submittedName>
        <fullName evidence="1">Uncharacterized protein</fullName>
    </submittedName>
</protein>
<gene>
    <name evidence="1" type="ORF">Bca52824_091939</name>
</gene>
<evidence type="ECO:0000313" key="1">
    <source>
        <dbReference type="EMBL" id="KAG2238816.1"/>
    </source>
</evidence>
<name>A0A8X7TF57_BRACI</name>
<dbReference type="OrthoDB" id="10596683at2759"/>
<dbReference type="AlphaFoldDB" id="A0A8X7TF57"/>
<evidence type="ECO:0000313" key="2">
    <source>
        <dbReference type="Proteomes" id="UP000886595"/>
    </source>
</evidence>
<dbReference type="EMBL" id="JAAMPC010001608">
    <property type="protein sequence ID" value="KAG2238816.1"/>
    <property type="molecule type" value="Genomic_DNA"/>
</dbReference>
<sequence length="142" mass="15739">MYGMAKLLINAWLNGQFQGLIGMIYEVLDREKRRALGTALQQLEQAKGTLISLKEGIPSETILDNTRQVELSFGRDGTRTCIGLYWIGAQEGAAKFKLNSEKEQCTLGVLCNGNISPGYLRHVRNLKFSVFEPEGVLCAEVS</sequence>